<protein>
    <recommendedName>
        <fullName evidence="4">Prominin</fullName>
    </recommendedName>
</protein>
<dbReference type="Proteomes" id="UP000699462">
    <property type="component" value="Unassembled WGS sequence"/>
</dbReference>
<feature type="transmembrane region" description="Helical" evidence="1">
    <location>
        <begin position="250"/>
        <end position="275"/>
    </location>
</feature>
<feature type="transmembrane region" description="Helical" evidence="1">
    <location>
        <begin position="986"/>
        <end position="1006"/>
    </location>
</feature>
<keyword evidence="1" id="KW-0472">Membrane</keyword>
<dbReference type="AlphaFoldDB" id="A0A8T0DN46"/>
<gene>
    <name evidence="2" type="ORF">P879_00716</name>
</gene>
<comment type="caution">
    <text evidence="2">The sequence shown here is derived from an EMBL/GenBank/DDBJ whole genome shotgun (WGS) entry which is preliminary data.</text>
</comment>
<keyword evidence="1" id="KW-1133">Transmembrane helix</keyword>
<evidence type="ECO:0000313" key="3">
    <source>
        <dbReference type="Proteomes" id="UP000699462"/>
    </source>
</evidence>
<proteinExistence type="predicted"/>
<dbReference type="EMBL" id="JTDF01001925">
    <property type="protein sequence ID" value="KAF8569365.1"/>
    <property type="molecule type" value="Genomic_DNA"/>
</dbReference>
<sequence length="1043" mass="117787">MNASVQTVIERWFQGWSNLIAPARDGGLLNYIFQVVPSTQAGGSALLQLADSTKATFWSDLFIPLLLTPVQSVSVYQVINPSPASLQAIQSHPRHVLDMLLFAGMLLLFAFVLSVATIGLTCCCWWEHCNCVSVKRKSKLTVGHLQQLGQQPKFSVGSVRQALHNANSRTPIQTKQLRRDSESTASQDLYINCPKFRHCHPADLPELLCSSPTTIQARSNLGSRRSLTSLGQEKKQYLRSKSHTRNPDHYSHYTLLLFNILFLLLLIPCLTLAFYTMDSLFQMSNPSATGTQVTIQAAVMTLMQDMVTFMQDTIRQGEREMNRTVGILQNVTKVRLCTTVRRVCFSLQTELNNTAFRVVNRLLKSYNIQDVFDLGDQLSLHVQEINRATGYIRSNHTQTLQGLSNYAGELDAFRGVLLRSMRRLCDELAGTPKASDCSSQLTTARTLEFSFDSTKVNVNPSIILQVIIEKLNIDLPTMLNVFADARRHLLRMLESISENLQTEFRLSQFLSPLTAIWRHLENTSVVPFRSSVNRAQPTVNTYMNLITNLLSVTGYVVLVFYLALVVMQVTYLSLIAEDTKDRELYSDSTKRNKFVIFHSFVVCLIHQALLPIDGTEHLRVSRILNTNPIYGDRIARTEFTRANLRLRCPSVLLGIISLMCCFSLLVCLIIIPAVTLVNVDICRNFETPLDLNLTDRAIELFLQHEWPRLLSNETLSPSLLELIKIQPPRNLISVIATKCNPNISGNSSFGLLGRLGYQNVLNFQSVLQGAEMQKILKKVESKLVAELLKVDFSQLIPNDLDSLTGQARNISTVFDNVDYRLSINELSKQFLPVVNLSHFIQPMRMFVTTVPNSTNSRAVLSVLQLIEQSIPTYDAVVKAARDLAGQFQTLRANQVLTTKLNATLVKLAEARVILTDRQKLEAPIGPAFQESSKVFLQASDVYLEREFGQLVRVIIPCGKLYELFHLTMQMTCVDRSLMNRIGANCFFQLICTFLLILDLFVFVRLASRYSVQCVHMSCQHASLVDCVRVTFREWEHRRTIQGR</sequence>
<evidence type="ECO:0008006" key="4">
    <source>
        <dbReference type="Google" id="ProtNLM"/>
    </source>
</evidence>
<keyword evidence="1" id="KW-0812">Transmembrane</keyword>
<keyword evidence="3" id="KW-1185">Reference proteome</keyword>
<feature type="transmembrane region" description="Helical" evidence="1">
    <location>
        <begin position="100"/>
        <end position="120"/>
    </location>
</feature>
<feature type="transmembrane region" description="Helical" evidence="1">
    <location>
        <begin position="651"/>
        <end position="674"/>
    </location>
</feature>
<organism evidence="2 3">
    <name type="scientific">Paragonimus westermani</name>
    <dbReference type="NCBI Taxonomy" id="34504"/>
    <lineage>
        <taxon>Eukaryota</taxon>
        <taxon>Metazoa</taxon>
        <taxon>Spiralia</taxon>
        <taxon>Lophotrochozoa</taxon>
        <taxon>Platyhelminthes</taxon>
        <taxon>Trematoda</taxon>
        <taxon>Digenea</taxon>
        <taxon>Plagiorchiida</taxon>
        <taxon>Troglotremata</taxon>
        <taxon>Troglotrematidae</taxon>
        <taxon>Paragonimus</taxon>
    </lineage>
</organism>
<evidence type="ECO:0000313" key="2">
    <source>
        <dbReference type="EMBL" id="KAF8569365.1"/>
    </source>
</evidence>
<dbReference type="OrthoDB" id="6286031at2759"/>
<accession>A0A8T0DN46</accession>
<evidence type="ECO:0000256" key="1">
    <source>
        <dbReference type="SAM" id="Phobius"/>
    </source>
</evidence>
<name>A0A8T0DN46_9TREM</name>
<feature type="transmembrane region" description="Helical" evidence="1">
    <location>
        <begin position="552"/>
        <end position="574"/>
    </location>
</feature>
<reference evidence="2 3" key="1">
    <citation type="submission" date="2019-07" db="EMBL/GenBank/DDBJ databases">
        <title>Annotation for the trematode Paragonimus westermani.</title>
        <authorList>
            <person name="Choi Y.-J."/>
        </authorList>
    </citation>
    <scope>NUCLEOTIDE SEQUENCE [LARGE SCALE GENOMIC DNA]</scope>
    <source>
        <strain evidence="2">180907_Pwestermani</strain>
    </source>
</reference>